<comment type="subunit">
    <text evidence="9">Forms a ring-shaped head-to-tail homodimer around DNA.</text>
</comment>
<keyword evidence="7 9" id="KW-0239">DNA-directed DNA polymerase</keyword>
<gene>
    <name evidence="13" type="ORF">A3H60_00535</name>
</gene>
<evidence type="ECO:0000256" key="6">
    <source>
        <dbReference type="ARBA" id="ARBA00022705"/>
    </source>
</evidence>
<dbReference type="InterPro" id="IPR022635">
    <property type="entry name" value="DNA_polIII_beta_C"/>
</dbReference>
<dbReference type="InterPro" id="IPR001001">
    <property type="entry name" value="DNA_polIII_beta"/>
</dbReference>
<protein>
    <recommendedName>
        <fullName evidence="9">Beta sliding clamp</fullName>
    </recommendedName>
</protein>
<dbReference type="PIRSF" id="PIRSF000804">
    <property type="entry name" value="DNA_pol_III_b"/>
    <property type="match status" value="1"/>
</dbReference>
<comment type="subcellular location">
    <subcellularLocation>
        <location evidence="1 9">Cytoplasm</location>
    </subcellularLocation>
</comment>
<dbReference type="Gene3D" id="3.70.10.10">
    <property type="match status" value="1"/>
</dbReference>
<dbReference type="Pfam" id="PF02767">
    <property type="entry name" value="DNA_pol3_beta_2"/>
    <property type="match status" value="1"/>
</dbReference>
<dbReference type="PANTHER" id="PTHR30478:SF0">
    <property type="entry name" value="BETA SLIDING CLAMP"/>
    <property type="match status" value="1"/>
</dbReference>
<evidence type="ECO:0000256" key="9">
    <source>
        <dbReference type="PIRNR" id="PIRNR000804"/>
    </source>
</evidence>
<comment type="caution">
    <text evidence="13">The sequence shown here is derived from an EMBL/GenBank/DDBJ whole genome shotgun (WGS) entry which is preliminary data.</text>
</comment>
<dbReference type="InterPro" id="IPR022637">
    <property type="entry name" value="DNA_polIII_beta_cen"/>
</dbReference>
<keyword evidence="4 9" id="KW-0808">Transferase</keyword>
<evidence type="ECO:0000259" key="11">
    <source>
        <dbReference type="Pfam" id="PF02767"/>
    </source>
</evidence>
<dbReference type="Proteomes" id="UP000177202">
    <property type="component" value="Unassembled WGS sequence"/>
</dbReference>
<sequence length="368" mass="40789">MKIECIKDHLEEALNKAEKIASKNITLPVLSGLYFEAKQNTLSIKATNLDLGISITLPVKVLDPGVVVVPAHVISSLISSLSSKDRNVVLNLKNQVFEVKTSTTKTSIKILPSDDFPLIPEINDDKTFSIPSRDLIFGIKSVIYAASIGSIKPELSSISITHEGEHLIFAATDSFRLAEKKIRVKKIPHFKQILLPQKNASEIIKIFNKGEEEISISIEEHQMALRSQNVYLTSRIIDGTFPDYKQIIPKETSSKAVLLKQDLINSLKTSLIFSDNFNQLTLKLSPKNKSFNIESKNSNIGESTHSVEAVLEGEDISINVNHRYFTDCFQSINTDSIALSFSGQAKPIITQGVGDTSFLYLVMPMNQS</sequence>
<keyword evidence="6 9" id="KW-0235">DNA replication</keyword>
<dbReference type="Pfam" id="PF00712">
    <property type="entry name" value="DNA_pol3_beta"/>
    <property type="match status" value="1"/>
</dbReference>
<dbReference type="GO" id="GO:0009360">
    <property type="term" value="C:DNA polymerase III complex"/>
    <property type="evidence" value="ECO:0007669"/>
    <property type="project" value="InterPro"/>
</dbReference>
<evidence type="ECO:0000256" key="1">
    <source>
        <dbReference type="ARBA" id="ARBA00004496"/>
    </source>
</evidence>
<organism evidence="13 14">
    <name type="scientific">Candidatus Zambryskibacteria bacterium RIFCSPLOWO2_02_FULL_44_12b</name>
    <dbReference type="NCBI Taxonomy" id="1802772"/>
    <lineage>
        <taxon>Bacteria</taxon>
        <taxon>Candidatus Zambryskiibacteriota</taxon>
    </lineage>
</organism>
<keyword evidence="3 9" id="KW-0963">Cytoplasm</keyword>
<comment type="similarity">
    <text evidence="2 9">Belongs to the beta sliding clamp family.</text>
</comment>
<dbReference type="Pfam" id="PF02768">
    <property type="entry name" value="DNA_pol3_beta_3"/>
    <property type="match status" value="1"/>
</dbReference>
<dbReference type="NCBIfam" id="TIGR00663">
    <property type="entry name" value="dnan"/>
    <property type="match status" value="1"/>
</dbReference>
<dbReference type="EMBL" id="MHWP01000026">
    <property type="protein sequence ID" value="OHB09860.1"/>
    <property type="molecule type" value="Genomic_DNA"/>
</dbReference>
<evidence type="ECO:0000256" key="3">
    <source>
        <dbReference type="ARBA" id="ARBA00022490"/>
    </source>
</evidence>
<dbReference type="GO" id="GO:0005737">
    <property type="term" value="C:cytoplasm"/>
    <property type="evidence" value="ECO:0007669"/>
    <property type="project" value="UniProtKB-SubCell"/>
</dbReference>
<accession>A0A1G2UKW2</accession>
<dbReference type="GO" id="GO:0006271">
    <property type="term" value="P:DNA strand elongation involved in DNA replication"/>
    <property type="evidence" value="ECO:0007669"/>
    <property type="project" value="TreeGrafter"/>
</dbReference>
<dbReference type="GO" id="GO:0003887">
    <property type="term" value="F:DNA-directed DNA polymerase activity"/>
    <property type="evidence" value="ECO:0007669"/>
    <property type="project" value="UniProtKB-UniRule"/>
</dbReference>
<evidence type="ECO:0000256" key="2">
    <source>
        <dbReference type="ARBA" id="ARBA00010752"/>
    </source>
</evidence>
<name>A0A1G2UKW2_9BACT</name>
<proteinExistence type="inferred from homology"/>
<dbReference type="Gene3D" id="3.10.150.10">
    <property type="entry name" value="DNA Polymerase III, subunit A, domain 2"/>
    <property type="match status" value="1"/>
</dbReference>
<evidence type="ECO:0000256" key="5">
    <source>
        <dbReference type="ARBA" id="ARBA00022695"/>
    </source>
</evidence>
<dbReference type="STRING" id="1802772.A3H60_00535"/>
<evidence type="ECO:0000259" key="12">
    <source>
        <dbReference type="Pfam" id="PF02768"/>
    </source>
</evidence>
<dbReference type="GO" id="GO:0008408">
    <property type="term" value="F:3'-5' exonuclease activity"/>
    <property type="evidence" value="ECO:0007669"/>
    <property type="project" value="InterPro"/>
</dbReference>
<feature type="domain" description="DNA polymerase III beta sliding clamp central" evidence="11">
    <location>
        <begin position="131"/>
        <end position="243"/>
    </location>
</feature>
<keyword evidence="5 9" id="KW-0548">Nucleotidyltransferase</keyword>
<dbReference type="InterPro" id="IPR022634">
    <property type="entry name" value="DNA_polIII_beta_N"/>
</dbReference>
<dbReference type="SUPFAM" id="SSF55979">
    <property type="entry name" value="DNA clamp"/>
    <property type="match status" value="3"/>
</dbReference>
<dbReference type="AlphaFoldDB" id="A0A1G2UKW2"/>
<feature type="domain" description="DNA polymerase III beta sliding clamp C-terminal" evidence="12">
    <location>
        <begin position="245"/>
        <end position="365"/>
    </location>
</feature>
<evidence type="ECO:0000259" key="10">
    <source>
        <dbReference type="Pfam" id="PF00712"/>
    </source>
</evidence>
<evidence type="ECO:0000256" key="8">
    <source>
        <dbReference type="ARBA" id="ARBA00023125"/>
    </source>
</evidence>
<evidence type="ECO:0000313" key="14">
    <source>
        <dbReference type="Proteomes" id="UP000177202"/>
    </source>
</evidence>
<dbReference type="SMART" id="SM00480">
    <property type="entry name" value="POL3Bc"/>
    <property type="match status" value="1"/>
</dbReference>
<evidence type="ECO:0000313" key="13">
    <source>
        <dbReference type="EMBL" id="OHB09860.1"/>
    </source>
</evidence>
<dbReference type="GO" id="GO:0003677">
    <property type="term" value="F:DNA binding"/>
    <property type="evidence" value="ECO:0007669"/>
    <property type="project" value="UniProtKB-UniRule"/>
</dbReference>
<comment type="function">
    <text evidence="9">Confers DNA tethering and processivity to DNA polymerases and other proteins. Acts as a clamp, forming a ring around DNA (a reaction catalyzed by the clamp-loading complex) which diffuses in an ATP-independent manner freely and bidirectionally along dsDNA. Initially characterized for its ability to contact the catalytic subunit of DNA polymerase III (Pol III), a complex, multichain enzyme responsible for most of the replicative synthesis in bacteria; Pol III exhibits 3'-5' exonuclease proofreading activity. The beta chain is required for initiation of replication as well as for processivity of DNA replication.</text>
</comment>
<dbReference type="InterPro" id="IPR046938">
    <property type="entry name" value="DNA_clamp_sf"/>
</dbReference>
<dbReference type="PANTHER" id="PTHR30478">
    <property type="entry name" value="DNA POLYMERASE III SUBUNIT BETA"/>
    <property type="match status" value="1"/>
</dbReference>
<reference evidence="13 14" key="1">
    <citation type="journal article" date="2016" name="Nat. Commun.">
        <title>Thousands of microbial genomes shed light on interconnected biogeochemical processes in an aquifer system.</title>
        <authorList>
            <person name="Anantharaman K."/>
            <person name="Brown C.T."/>
            <person name="Hug L.A."/>
            <person name="Sharon I."/>
            <person name="Castelle C.J."/>
            <person name="Probst A.J."/>
            <person name="Thomas B.C."/>
            <person name="Singh A."/>
            <person name="Wilkins M.J."/>
            <person name="Karaoz U."/>
            <person name="Brodie E.L."/>
            <person name="Williams K.H."/>
            <person name="Hubbard S.S."/>
            <person name="Banfield J.F."/>
        </authorList>
    </citation>
    <scope>NUCLEOTIDE SEQUENCE [LARGE SCALE GENOMIC DNA]</scope>
</reference>
<dbReference type="CDD" id="cd00140">
    <property type="entry name" value="beta_clamp"/>
    <property type="match status" value="1"/>
</dbReference>
<feature type="domain" description="DNA polymerase III beta sliding clamp N-terminal" evidence="10">
    <location>
        <begin position="1"/>
        <end position="120"/>
    </location>
</feature>
<evidence type="ECO:0000256" key="4">
    <source>
        <dbReference type="ARBA" id="ARBA00022679"/>
    </source>
</evidence>
<evidence type="ECO:0000256" key="7">
    <source>
        <dbReference type="ARBA" id="ARBA00022932"/>
    </source>
</evidence>
<keyword evidence="8" id="KW-0238">DNA-binding</keyword>